<dbReference type="InterPro" id="IPR036388">
    <property type="entry name" value="WH-like_DNA-bd_sf"/>
</dbReference>
<evidence type="ECO:0000313" key="1">
    <source>
        <dbReference type="EMBL" id="MDP9843772.1"/>
    </source>
</evidence>
<comment type="caution">
    <text evidence="1">The sequence shown here is derived from an EMBL/GenBank/DDBJ whole genome shotgun (WGS) entry which is preliminary data.</text>
</comment>
<name>A0ABT9QAT4_9ACTN</name>
<dbReference type="GO" id="GO:0003677">
    <property type="term" value="F:DNA binding"/>
    <property type="evidence" value="ECO:0007669"/>
    <property type="project" value="UniProtKB-KW"/>
</dbReference>
<gene>
    <name evidence="1" type="ORF">J2853_002983</name>
</gene>
<keyword evidence="1" id="KW-0238">DNA-binding</keyword>
<protein>
    <submittedName>
        <fullName evidence="1">DNA-binding MarR family transcriptional regulator</fullName>
    </submittedName>
</protein>
<reference evidence="1 2" key="1">
    <citation type="submission" date="2023-07" db="EMBL/GenBank/DDBJ databases">
        <title>Sequencing the genomes of 1000 actinobacteria strains.</title>
        <authorList>
            <person name="Klenk H.-P."/>
        </authorList>
    </citation>
    <scope>NUCLEOTIDE SEQUENCE [LARGE SCALE GENOMIC DNA]</scope>
    <source>
        <strain evidence="1 2">DSM 46740</strain>
    </source>
</reference>
<accession>A0ABT9QAT4</accession>
<dbReference type="SUPFAM" id="SSF46785">
    <property type="entry name" value="Winged helix' DNA-binding domain"/>
    <property type="match status" value="1"/>
</dbReference>
<dbReference type="InterPro" id="IPR036390">
    <property type="entry name" value="WH_DNA-bd_sf"/>
</dbReference>
<keyword evidence="2" id="KW-1185">Reference proteome</keyword>
<dbReference type="RefSeq" id="WP_307558123.1">
    <property type="nucleotide sequence ID" value="NZ_JAUSQU010000001.1"/>
</dbReference>
<dbReference type="EMBL" id="JAUSQU010000001">
    <property type="protein sequence ID" value="MDP9843772.1"/>
    <property type="molecule type" value="Genomic_DNA"/>
</dbReference>
<dbReference type="Gene3D" id="1.10.10.10">
    <property type="entry name" value="Winged helix-like DNA-binding domain superfamily/Winged helix DNA-binding domain"/>
    <property type="match status" value="1"/>
</dbReference>
<proteinExistence type="predicted"/>
<organism evidence="1 2">
    <name type="scientific">Streptosporangium lutulentum</name>
    <dbReference type="NCBI Taxonomy" id="1461250"/>
    <lineage>
        <taxon>Bacteria</taxon>
        <taxon>Bacillati</taxon>
        <taxon>Actinomycetota</taxon>
        <taxon>Actinomycetes</taxon>
        <taxon>Streptosporangiales</taxon>
        <taxon>Streptosporangiaceae</taxon>
        <taxon>Streptosporangium</taxon>
    </lineage>
</organism>
<sequence>MLDWKRARLSRQLTRMAERGLLRREPGSGRQQIVAVTPQGSSALVAARPAHARAVRRTLLEPSASFGGGFWETVHDITAGTQGPAH</sequence>
<evidence type="ECO:0000313" key="2">
    <source>
        <dbReference type="Proteomes" id="UP001225356"/>
    </source>
</evidence>
<dbReference type="Proteomes" id="UP001225356">
    <property type="component" value="Unassembled WGS sequence"/>
</dbReference>